<dbReference type="PANTHER" id="PTHR33361">
    <property type="entry name" value="GLR0591 PROTEIN"/>
    <property type="match status" value="1"/>
</dbReference>
<evidence type="ECO:0000313" key="1">
    <source>
        <dbReference type="EMBL" id="EKC26661.1"/>
    </source>
</evidence>
<accession>K1QYQ7</accession>
<dbReference type="InterPro" id="IPR010281">
    <property type="entry name" value="DUF885"/>
</dbReference>
<dbReference type="EMBL" id="JH816140">
    <property type="protein sequence ID" value="EKC26661.1"/>
    <property type="molecule type" value="Genomic_DNA"/>
</dbReference>
<sequence>MKWWWRCALVGLVFLIRQGSCLSSELAALQKEYGEWRLQRSPEYATTIGVYKHNDQVENYAYSGFVEEYNKCFGLLTRLKEQVNYNQLDAKEKIDYDIFNNTLTMIVEGNNWKDYSALNPVNFLEGPQIDPTYFPKITPFDTVGDYENYVRRLELHPAQIDDMIGRFNKSIEKGHTYHRVTEFRERAKSAVEKIIRKLSDLKWYLENVYYNHLRTGFGVSSWDNGAAFYRACLQWHLSLDITPEEVHNKGLQEVERISSEMKKVMAKLNHQGSVKEFFDNIRRNPSFYLQTGEEIVQWYKSAIKNEIEPKLSAYFKDLPNLPIDVEPNPIDGVSGQYIAGPPDGSRPGVFQVNVHRPNQSVKINFMALLLHETLPGHHLQISAASTVKNPNFRKYMTGYLFNVPMEAAFYTSYVEVYFNHLRTEFGVRSWDNGAAFYKACLQWHLSLDMTPEEVHNKGLQEVERISSEMKKVMAKLNHQGSVKEFFDNIRSDPSFYLQTGDEIVQWYSDAIKNDIEPKLSAYFKDLPNLPVNVEPNPNDGVSGQYIPGPPDGSRPGVFQVNVHRPNQSVKIDFMALLIHETLPGHHLQISVASTIKNPNFRKYTTGYLFNVPMEAAFYTSYVEGWGLYAEYLGEEMKLYKTDYDLMGRYGFEIFRASRLVVDTGLHYYNWTREKAIEYMLNYTAFSEEMIAIEIDRYITWPGQACAYKIGELKIKELRKKAEDKLGSKFDIREFHATVLKAGYLPLHILEKNVNQWILETKNKAAESATKCASNVTREPPDRTGLALTSSIHSFTNISKTDMGTAPLPSENVQNRLIKRMVNGGIVLNLMWNSIQSGNIVFKISSGFGRRFNSTLTT</sequence>
<name>K1QYQ7_MAGGI</name>
<organism evidence="1">
    <name type="scientific">Magallana gigas</name>
    <name type="common">Pacific oyster</name>
    <name type="synonym">Crassostrea gigas</name>
    <dbReference type="NCBI Taxonomy" id="29159"/>
    <lineage>
        <taxon>Eukaryota</taxon>
        <taxon>Metazoa</taxon>
        <taxon>Spiralia</taxon>
        <taxon>Lophotrochozoa</taxon>
        <taxon>Mollusca</taxon>
        <taxon>Bivalvia</taxon>
        <taxon>Autobranchia</taxon>
        <taxon>Pteriomorphia</taxon>
        <taxon>Ostreida</taxon>
        <taxon>Ostreoidea</taxon>
        <taxon>Ostreidae</taxon>
        <taxon>Magallana</taxon>
    </lineage>
</organism>
<proteinExistence type="predicted"/>
<dbReference type="HOGENOM" id="CLU_333518_0_0_1"/>
<dbReference type="Pfam" id="PF05960">
    <property type="entry name" value="DUF885"/>
    <property type="match status" value="3"/>
</dbReference>
<gene>
    <name evidence="1" type="ORF">CGI_10017895</name>
</gene>
<reference evidence="1" key="1">
    <citation type="journal article" date="2012" name="Nature">
        <title>The oyster genome reveals stress adaptation and complexity of shell formation.</title>
        <authorList>
            <person name="Zhang G."/>
            <person name="Fang X."/>
            <person name="Guo X."/>
            <person name="Li L."/>
            <person name="Luo R."/>
            <person name="Xu F."/>
            <person name="Yang P."/>
            <person name="Zhang L."/>
            <person name="Wang X."/>
            <person name="Qi H."/>
            <person name="Xiong Z."/>
            <person name="Que H."/>
            <person name="Xie Y."/>
            <person name="Holland P.W."/>
            <person name="Paps J."/>
            <person name="Zhu Y."/>
            <person name="Wu F."/>
            <person name="Chen Y."/>
            <person name="Wang J."/>
            <person name="Peng C."/>
            <person name="Meng J."/>
            <person name="Yang L."/>
            <person name="Liu J."/>
            <person name="Wen B."/>
            <person name="Zhang N."/>
            <person name="Huang Z."/>
            <person name="Zhu Q."/>
            <person name="Feng Y."/>
            <person name="Mount A."/>
            <person name="Hedgecock D."/>
            <person name="Xu Z."/>
            <person name="Liu Y."/>
            <person name="Domazet-Loso T."/>
            <person name="Du Y."/>
            <person name="Sun X."/>
            <person name="Zhang S."/>
            <person name="Liu B."/>
            <person name="Cheng P."/>
            <person name="Jiang X."/>
            <person name="Li J."/>
            <person name="Fan D."/>
            <person name="Wang W."/>
            <person name="Fu W."/>
            <person name="Wang T."/>
            <person name="Wang B."/>
            <person name="Zhang J."/>
            <person name="Peng Z."/>
            <person name="Li Y."/>
            <person name="Li N."/>
            <person name="Wang J."/>
            <person name="Chen M."/>
            <person name="He Y."/>
            <person name="Tan F."/>
            <person name="Song X."/>
            <person name="Zheng Q."/>
            <person name="Huang R."/>
            <person name="Yang H."/>
            <person name="Du X."/>
            <person name="Chen L."/>
            <person name="Yang M."/>
            <person name="Gaffney P.M."/>
            <person name="Wang S."/>
            <person name="Luo L."/>
            <person name="She Z."/>
            <person name="Ming Y."/>
            <person name="Huang W."/>
            <person name="Zhang S."/>
            <person name="Huang B."/>
            <person name="Zhang Y."/>
            <person name="Qu T."/>
            <person name="Ni P."/>
            <person name="Miao G."/>
            <person name="Wang J."/>
            <person name="Wang Q."/>
            <person name="Steinberg C.E."/>
            <person name="Wang H."/>
            <person name="Li N."/>
            <person name="Qian L."/>
            <person name="Zhang G."/>
            <person name="Li Y."/>
            <person name="Yang H."/>
            <person name="Liu X."/>
            <person name="Wang J."/>
            <person name="Yin Y."/>
            <person name="Wang J."/>
        </authorList>
    </citation>
    <scope>NUCLEOTIDE SEQUENCE [LARGE SCALE GENOMIC DNA]</scope>
    <source>
        <strain evidence="1">05x7-T-G4-1.051#20</strain>
    </source>
</reference>
<protein>
    <submittedName>
        <fullName evidence="1">Uncharacterized protein</fullName>
    </submittedName>
</protein>
<dbReference type="AlphaFoldDB" id="K1QYQ7"/>
<dbReference type="PANTHER" id="PTHR33361:SF2">
    <property type="entry name" value="DUF885 DOMAIN-CONTAINING PROTEIN"/>
    <property type="match status" value="1"/>
</dbReference>
<dbReference type="InParanoid" id="K1QYQ7"/>